<dbReference type="AlphaFoldDB" id="A0A553Q993"/>
<dbReference type="OrthoDB" id="8960309at2759"/>
<dbReference type="Proteomes" id="UP000316079">
    <property type="component" value="Unassembled WGS sequence"/>
</dbReference>
<organism evidence="3 4">
    <name type="scientific">Danionella cerebrum</name>
    <dbReference type="NCBI Taxonomy" id="2873325"/>
    <lineage>
        <taxon>Eukaryota</taxon>
        <taxon>Metazoa</taxon>
        <taxon>Chordata</taxon>
        <taxon>Craniata</taxon>
        <taxon>Vertebrata</taxon>
        <taxon>Euteleostomi</taxon>
        <taxon>Actinopterygii</taxon>
        <taxon>Neopterygii</taxon>
        <taxon>Teleostei</taxon>
        <taxon>Ostariophysi</taxon>
        <taxon>Cypriniformes</taxon>
        <taxon>Danionidae</taxon>
        <taxon>Danioninae</taxon>
        <taxon>Danionella</taxon>
    </lineage>
</organism>
<protein>
    <submittedName>
        <fullName evidence="3">Uncharacterized protein</fullName>
    </submittedName>
</protein>
<sequence>MRAISGMVILALCALLVIVYQAVQQELNIRSLRARIVVSGEQVKLKEDGIMAAKTKVEEMNKKLAPLSTQRDQLKKQKEDLKKGTATSEKEMAT</sequence>
<gene>
    <name evidence="3" type="ORF">DNTS_001109</name>
</gene>
<evidence type="ECO:0000256" key="2">
    <source>
        <dbReference type="SAM" id="SignalP"/>
    </source>
</evidence>
<dbReference type="EMBL" id="SRMA01026212">
    <property type="protein sequence ID" value="TRY86490.1"/>
    <property type="molecule type" value="Genomic_DNA"/>
</dbReference>
<evidence type="ECO:0000313" key="3">
    <source>
        <dbReference type="EMBL" id="TRY86490.1"/>
    </source>
</evidence>
<evidence type="ECO:0000313" key="4">
    <source>
        <dbReference type="Proteomes" id="UP000316079"/>
    </source>
</evidence>
<proteinExistence type="predicted"/>
<feature type="region of interest" description="Disordered" evidence="1">
    <location>
        <begin position="61"/>
        <end position="94"/>
    </location>
</feature>
<evidence type="ECO:0000256" key="1">
    <source>
        <dbReference type="SAM" id="MobiDB-lite"/>
    </source>
</evidence>
<feature type="signal peptide" evidence="2">
    <location>
        <begin position="1"/>
        <end position="24"/>
    </location>
</feature>
<keyword evidence="2" id="KW-0732">Signal</keyword>
<accession>A0A553Q993</accession>
<comment type="caution">
    <text evidence="3">The sequence shown here is derived from an EMBL/GenBank/DDBJ whole genome shotgun (WGS) entry which is preliminary data.</text>
</comment>
<feature type="compositionally biased region" description="Basic and acidic residues" evidence="1">
    <location>
        <begin position="72"/>
        <end position="94"/>
    </location>
</feature>
<keyword evidence="4" id="KW-1185">Reference proteome</keyword>
<name>A0A553Q993_9TELE</name>
<feature type="chain" id="PRO_5021800071" evidence="2">
    <location>
        <begin position="25"/>
        <end position="94"/>
    </location>
</feature>
<reference evidence="3 4" key="1">
    <citation type="journal article" date="2019" name="Sci. Data">
        <title>Hybrid genome assembly and annotation of Danionella translucida.</title>
        <authorList>
            <person name="Kadobianskyi M."/>
            <person name="Schulze L."/>
            <person name="Schuelke M."/>
            <person name="Judkewitz B."/>
        </authorList>
    </citation>
    <scope>NUCLEOTIDE SEQUENCE [LARGE SCALE GENOMIC DNA]</scope>
    <source>
        <strain evidence="3 4">Bolton</strain>
    </source>
</reference>